<dbReference type="InterPro" id="IPR036866">
    <property type="entry name" value="RibonucZ/Hydroxyglut_hydro"/>
</dbReference>
<evidence type="ECO:0000259" key="1">
    <source>
        <dbReference type="SMART" id="SM00849"/>
    </source>
</evidence>
<dbReference type="AlphaFoldDB" id="C6VUX2"/>
<dbReference type="RefSeq" id="WP_015811363.1">
    <property type="nucleotide sequence ID" value="NC_013037.1"/>
</dbReference>
<feature type="domain" description="Metallo-beta-lactamase" evidence="1">
    <location>
        <begin position="22"/>
        <end position="225"/>
    </location>
</feature>
<dbReference type="CDD" id="cd07721">
    <property type="entry name" value="yflN-like_MBL-fold"/>
    <property type="match status" value="1"/>
</dbReference>
<dbReference type="Pfam" id="PF00753">
    <property type="entry name" value="Lactamase_B"/>
    <property type="match status" value="1"/>
</dbReference>
<gene>
    <name evidence="2" type="ordered locus">Dfer_1873</name>
</gene>
<dbReference type="Gene3D" id="3.60.15.10">
    <property type="entry name" value="Ribonuclease Z/Hydroxyacylglutathione hydrolase-like"/>
    <property type="match status" value="1"/>
</dbReference>
<sequence>MSYNLLVHPLEIEFVSGQGLETTYPVLIENGPQKILVDTGYAGSAALIEKALGALGTGFDQITDIVITHHDLDHVGGLHEICEQHPRIRVHASAQEAQFINGSCKAPRLVQAESMFGSLPPSDREWARAFQSQLEDIRPVPVHHILQEHPERLAGIQIIPTPGHTPGHISLYLPEQMTLIAGDAVVYVNGKLDIANPAFTLDLPEAVNSVKKIANLRVTQLICFHGGVVENSQPLLGEMLGGYR</sequence>
<dbReference type="InterPro" id="IPR001279">
    <property type="entry name" value="Metallo-B-lactamas"/>
</dbReference>
<evidence type="ECO:0000313" key="3">
    <source>
        <dbReference type="Proteomes" id="UP000002011"/>
    </source>
</evidence>
<dbReference type="eggNOG" id="COG0491">
    <property type="taxonomic scope" value="Bacteria"/>
</dbReference>
<dbReference type="EMBL" id="CP001619">
    <property type="protein sequence ID" value="ACT93109.1"/>
    <property type="molecule type" value="Genomic_DNA"/>
</dbReference>
<dbReference type="OrthoDB" id="9802248at2"/>
<dbReference type="SMART" id="SM00849">
    <property type="entry name" value="Lactamase_B"/>
    <property type="match status" value="1"/>
</dbReference>
<protein>
    <submittedName>
        <fullName evidence="2">Beta-lactamase domain protein</fullName>
    </submittedName>
</protein>
<name>C6VUX2_DYAFD</name>
<dbReference type="Proteomes" id="UP000002011">
    <property type="component" value="Chromosome"/>
</dbReference>
<dbReference type="PANTHER" id="PTHR42951:SF15">
    <property type="entry name" value="METALLO-BETA-LACTAMASE SUPERFAMILY PROTEIN"/>
    <property type="match status" value="1"/>
</dbReference>
<dbReference type="STRING" id="471854.Dfer_1873"/>
<organism evidence="2 3">
    <name type="scientific">Dyadobacter fermentans (strain ATCC 700827 / DSM 18053 / CIP 107007 / KCTC 52180 / NS114)</name>
    <dbReference type="NCBI Taxonomy" id="471854"/>
    <lineage>
        <taxon>Bacteria</taxon>
        <taxon>Pseudomonadati</taxon>
        <taxon>Bacteroidota</taxon>
        <taxon>Cytophagia</taxon>
        <taxon>Cytophagales</taxon>
        <taxon>Spirosomataceae</taxon>
        <taxon>Dyadobacter</taxon>
    </lineage>
</organism>
<accession>C6VUX2</accession>
<evidence type="ECO:0000313" key="2">
    <source>
        <dbReference type="EMBL" id="ACT93109.1"/>
    </source>
</evidence>
<dbReference type="SUPFAM" id="SSF56281">
    <property type="entry name" value="Metallo-hydrolase/oxidoreductase"/>
    <property type="match status" value="1"/>
</dbReference>
<dbReference type="HOGENOM" id="CLU_030571_2_1_10"/>
<keyword evidence="3" id="KW-1185">Reference proteome</keyword>
<reference evidence="2 3" key="1">
    <citation type="journal article" date="2009" name="Stand. Genomic Sci.">
        <title>Complete genome sequence of Dyadobacter fermentans type strain (NS114).</title>
        <authorList>
            <person name="Lang E."/>
            <person name="Lapidus A."/>
            <person name="Chertkov O."/>
            <person name="Brettin T."/>
            <person name="Detter J.C."/>
            <person name="Han C."/>
            <person name="Copeland A."/>
            <person name="Glavina Del Rio T."/>
            <person name="Nolan M."/>
            <person name="Chen F."/>
            <person name="Lucas S."/>
            <person name="Tice H."/>
            <person name="Cheng J.F."/>
            <person name="Land M."/>
            <person name="Hauser L."/>
            <person name="Chang Y.J."/>
            <person name="Jeffries C.D."/>
            <person name="Kopitz M."/>
            <person name="Bruce D."/>
            <person name="Goodwin L."/>
            <person name="Pitluck S."/>
            <person name="Ovchinnikova G."/>
            <person name="Pati A."/>
            <person name="Ivanova N."/>
            <person name="Mavrommatis K."/>
            <person name="Chen A."/>
            <person name="Palaniappan K."/>
            <person name="Chain P."/>
            <person name="Bristow J."/>
            <person name="Eisen J.A."/>
            <person name="Markowitz V."/>
            <person name="Hugenholtz P."/>
            <person name="Goker M."/>
            <person name="Rohde M."/>
            <person name="Kyrpides N.C."/>
            <person name="Klenk H.P."/>
        </authorList>
    </citation>
    <scope>NUCLEOTIDE SEQUENCE [LARGE SCALE GENOMIC DNA]</scope>
    <source>
        <strain evidence="3">ATCC 700827 / DSM 18053 / CIP 107007 / KCTC 52180 / NS114</strain>
    </source>
</reference>
<proteinExistence type="predicted"/>
<dbReference type="KEGG" id="dfe:Dfer_1873"/>
<dbReference type="PANTHER" id="PTHR42951">
    <property type="entry name" value="METALLO-BETA-LACTAMASE DOMAIN-CONTAINING"/>
    <property type="match status" value="1"/>
</dbReference>
<dbReference type="InterPro" id="IPR050855">
    <property type="entry name" value="NDM-1-like"/>
</dbReference>